<comment type="caution">
    <text evidence="3">The sequence shown here is derived from an EMBL/GenBank/DDBJ whole genome shotgun (WGS) entry which is preliminary data.</text>
</comment>
<dbReference type="EMBL" id="JAFNEN010000085">
    <property type="protein sequence ID" value="KAG8195529.1"/>
    <property type="molecule type" value="Genomic_DNA"/>
</dbReference>
<feature type="compositionally biased region" description="Low complexity" evidence="1">
    <location>
        <begin position="311"/>
        <end position="321"/>
    </location>
</feature>
<feature type="region of interest" description="Disordered" evidence="1">
    <location>
        <begin position="304"/>
        <end position="336"/>
    </location>
</feature>
<dbReference type="Proteomes" id="UP000827092">
    <property type="component" value="Unassembled WGS sequence"/>
</dbReference>
<evidence type="ECO:0000259" key="2">
    <source>
        <dbReference type="Pfam" id="PF01683"/>
    </source>
</evidence>
<feature type="domain" description="EB" evidence="2">
    <location>
        <begin position="113"/>
        <end position="151"/>
    </location>
</feature>
<feature type="domain" description="EB" evidence="2">
    <location>
        <begin position="69"/>
        <end position="101"/>
    </location>
</feature>
<proteinExistence type="predicted"/>
<reference evidence="3 4" key="1">
    <citation type="journal article" date="2022" name="Nat. Ecol. Evol.">
        <title>A masculinizing supergene underlies an exaggerated male reproductive morph in a spider.</title>
        <authorList>
            <person name="Hendrickx F."/>
            <person name="De Corte Z."/>
            <person name="Sonet G."/>
            <person name="Van Belleghem S.M."/>
            <person name="Kostlbacher S."/>
            <person name="Vangestel C."/>
        </authorList>
    </citation>
    <scope>NUCLEOTIDE SEQUENCE [LARGE SCALE GENOMIC DNA]</scope>
    <source>
        <strain evidence="3">W744_W776</strain>
    </source>
</reference>
<evidence type="ECO:0000313" key="4">
    <source>
        <dbReference type="Proteomes" id="UP000827092"/>
    </source>
</evidence>
<accession>A0AAV6VFM5</accession>
<protein>
    <recommendedName>
        <fullName evidence="2">EB domain-containing protein</fullName>
    </recommendedName>
</protein>
<name>A0AAV6VFM5_9ARAC</name>
<evidence type="ECO:0000256" key="1">
    <source>
        <dbReference type="SAM" id="MobiDB-lite"/>
    </source>
</evidence>
<dbReference type="Pfam" id="PF01683">
    <property type="entry name" value="EB"/>
    <property type="match status" value="2"/>
</dbReference>
<dbReference type="AlphaFoldDB" id="A0AAV6VFM5"/>
<sequence>MLPLCNNVATALFIFVYNFQYNIAELNNIKPPIPEETTEVIVFTTENFDTTQWSNMKLSKKFKIRKRTSRKNLGERCTTFRDCPPTALCVNGVCSCPYDYYTYVPNPNAELSVCRKKIRHGFLCALTEDCIGYDSNSACLEGVCQCINGTHYISSRNLLSYNKRCYKILEKQGDVCDIDEQCSRLADNHHKCRCVGRCDCQSINRYTGCSICHENIKRTFFGGAAFIVLLLSSRLVTKMRNRANSRQLPHSVSRDRCYRLNTSRTVPSVSYTRTNLRANRHVASSLPDVFLIETHRNLLGLHTSNTTDFYPHTSPSNTSTSHGEDAPPSYDDIVGDDRLIWNEPPPSYQEITAKNP</sequence>
<gene>
    <name evidence="3" type="ORF">JTE90_019517</name>
</gene>
<dbReference type="InterPro" id="IPR006149">
    <property type="entry name" value="EB_dom"/>
</dbReference>
<keyword evidence="4" id="KW-1185">Reference proteome</keyword>
<evidence type="ECO:0000313" key="3">
    <source>
        <dbReference type="EMBL" id="KAG8195529.1"/>
    </source>
</evidence>
<organism evidence="3 4">
    <name type="scientific">Oedothorax gibbosus</name>
    <dbReference type="NCBI Taxonomy" id="931172"/>
    <lineage>
        <taxon>Eukaryota</taxon>
        <taxon>Metazoa</taxon>
        <taxon>Ecdysozoa</taxon>
        <taxon>Arthropoda</taxon>
        <taxon>Chelicerata</taxon>
        <taxon>Arachnida</taxon>
        <taxon>Araneae</taxon>
        <taxon>Araneomorphae</taxon>
        <taxon>Entelegynae</taxon>
        <taxon>Araneoidea</taxon>
        <taxon>Linyphiidae</taxon>
        <taxon>Erigoninae</taxon>
        <taxon>Oedothorax</taxon>
    </lineage>
</organism>